<proteinExistence type="predicted"/>
<dbReference type="AlphaFoldDB" id="G4TFA5"/>
<protein>
    <submittedName>
        <fullName evidence="1">Uncharacterized protein</fullName>
    </submittedName>
</protein>
<gene>
    <name evidence="1" type="ORF">PIIN_03946</name>
</gene>
<name>G4TFA5_SERID</name>
<organism evidence="1 2">
    <name type="scientific">Serendipita indica (strain DSM 11827)</name>
    <name type="common">Root endophyte fungus</name>
    <name type="synonym">Piriformospora indica</name>
    <dbReference type="NCBI Taxonomy" id="1109443"/>
    <lineage>
        <taxon>Eukaryota</taxon>
        <taxon>Fungi</taxon>
        <taxon>Dikarya</taxon>
        <taxon>Basidiomycota</taxon>
        <taxon>Agaricomycotina</taxon>
        <taxon>Agaricomycetes</taxon>
        <taxon>Sebacinales</taxon>
        <taxon>Serendipitaceae</taxon>
        <taxon>Serendipita</taxon>
    </lineage>
</organism>
<sequence>MDTQPTQPTSLPSCRNLHELIHPLLSRLRMPHPIRLLFLLFTLRPVNILFSPTRSFVAILTRSPVCIVQSVYPYTTPGSFLLNMPFPLRPRPPTVESPSAGLESKARLYYNSHKH</sequence>
<keyword evidence="2" id="KW-1185">Reference proteome</keyword>
<dbReference type="Proteomes" id="UP000007148">
    <property type="component" value="Unassembled WGS sequence"/>
</dbReference>
<dbReference type="EMBL" id="CAFZ01000069">
    <property type="protein sequence ID" value="CCA70006.1"/>
    <property type="molecule type" value="Genomic_DNA"/>
</dbReference>
<evidence type="ECO:0000313" key="2">
    <source>
        <dbReference type="Proteomes" id="UP000007148"/>
    </source>
</evidence>
<reference evidence="1 2" key="1">
    <citation type="journal article" date="2011" name="PLoS Pathog.">
        <title>Endophytic Life Strategies Decoded by Genome and Transcriptome Analyses of the Mutualistic Root Symbiont Piriformospora indica.</title>
        <authorList>
            <person name="Zuccaro A."/>
            <person name="Lahrmann U."/>
            <person name="Guldener U."/>
            <person name="Langen G."/>
            <person name="Pfiffi S."/>
            <person name="Biedenkopf D."/>
            <person name="Wong P."/>
            <person name="Samans B."/>
            <person name="Grimm C."/>
            <person name="Basiewicz M."/>
            <person name="Murat C."/>
            <person name="Martin F."/>
            <person name="Kogel K.H."/>
        </authorList>
    </citation>
    <scope>NUCLEOTIDE SEQUENCE [LARGE SCALE GENOMIC DNA]</scope>
    <source>
        <strain evidence="1 2">DSM 11827</strain>
    </source>
</reference>
<evidence type="ECO:0000313" key="1">
    <source>
        <dbReference type="EMBL" id="CCA70006.1"/>
    </source>
</evidence>
<dbReference type="HOGENOM" id="CLU_2109937_0_0_1"/>
<accession>G4TFA5</accession>
<comment type="caution">
    <text evidence="1">The sequence shown here is derived from an EMBL/GenBank/DDBJ whole genome shotgun (WGS) entry which is preliminary data.</text>
</comment>
<dbReference type="InParanoid" id="G4TFA5"/>